<dbReference type="Gene3D" id="2.60.40.10">
    <property type="entry name" value="Immunoglobulins"/>
    <property type="match status" value="3"/>
</dbReference>
<dbReference type="EMBL" id="WBNG01000009">
    <property type="protein sequence ID" value="NXD19204.1"/>
    <property type="molecule type" value="Genomic_DNA"/>
</dbReference>
<accession>A0A851TRB9</accession>
<sequence length="388" mass="44060">VQVLPPVNFTLTVSALAQVLLQWEPNPAQEQNNSTIRYDVKILSPVPEEYDTERTHSVRTAALHDGFSARVRTLLLLENLQMSSDWVEGNLPPLPGAEETSVTNVSCVTHITIPGNVSLRCAWLPGQGAPEDTKYFLFYRYDTHTEECPTYTKDKWSRNTECRFASTQIKPGGIDNLVVIHINGSSTHAAIKPFQQLFNQNAIEKVNIPRNISISLEQNDLLAMWEKPISPFREECFEYEFYLIDLKSGNKQILKISSNSFRLRIDASCRYSIRVRANHNHICCARGFWSDWSEIIYVGQNKLENSIAWIFTLLCVSMSCTLLLLAIIYKINHAWSKLFPPIPTPSNKFRDPFPIDYERARTCTSSTETEVGSLAEDLSCSVLDDSVF</sequence>
<dbReference type="PANTHER" id="PTHR23037">
    <property type="entry name" value="CYTOKINE RECEPTOR"/>
    <property type="match status" value="1"/>
</dbReference>
<name>A0A851TRB9_9PASS</name>
<keyword evidence="6" id="KW-0675">Receptor</keyword>
<evidence type="ECO:0000256" key="4">
    <source>
        <dbReference type="ARBA" id="ARBA00022989"/>
    </source>
</evidence>
<gene>
    <name evidence="11" type="primary">Il5ra</name>
    <name evidence="11" type="ORF">ELAFOR_R05970</name>
</gene>
<dbReference type="InterPro" id="IPR015321">
    <property type="entry name" value="TypeI_recpt_CBD"/>
</dbReference>
<dbReference type="OrthoDB" id="9890439at2759"/>
<dbReference type="PANTHER" id="PTHR23037:SF46">
    <property type="entry name" value="INTERLEUKIN 5 RECEPTOR SUBUNIT ALPHA"/>
    <property type="match status" value="1"/>
</dbReference>
<keyword evidence="7" id="KW-0325">Glycoprotein</keyword>
<dbReference type="GO" id="GO:0009897">
    <property type="term" value="C:external side of plasma membrane"/>
    <property type="evidence" value="ECO:0007669"/>
    <property type="project" value="TreeGrafter"/>
</dbReference>
<proteinExistence type="predicted"/>
<evidence type="ECO:0000256" key="6">
    <source>
        <dbReference type="ARBA" id="ARBA00023170"/>
    </source>
</evidence>
<dbReference type="FunFam" id="2.60.40.10:FF:000818">
    <property type="entry name" value="Interleukin 5 receptor subunit alpha"/>
    <property type="match status" value="1"/>
</dbReference>
<dbReference type="InterPro" id="IPR036116">
    <property type="entry name" value="FN3_sf"/>
</dbReference>
<keyword evidence="5 8" id="KW-0472">Membrane</keyword>
<evidence type="ECO:0000256" key="1">
    <source>
        <dbReference type="ARBA" id="ARBA00004479"/>
    </source>
</evidence>
<evidence type="ECO:0000256" key="9">
    <source>
        <dbReference type="SAM" id="SignalP"/>
    </source>
</evidence>
<keyword evidence="12" id="KW-1185">Reference proteome</keyword>
<dbReference type="GO" id="GO:0004896">
    <property type="term" value="F:cytokine receptor activity"/>
    <property type="evidence" value="ECO:0007669"/>
    <property type="project" value="InterPro"/>
</dbReference>
<comment type="subcellular location">
    <subcellularLocation>
        <location evidence="1">Membrane</location>
        <topology evidence="1">Single-pass type I membrane protein</topology>
    </subcellularLocation>
</comment>
<dbReference type="PROSITE" id="PS01356">
    <property type="entry name" value="HEMATOPO_REC_S_F2"/>
    <property type="match status" value="1"/>
</dbReference>
<feature type="domain" description="Type I cytokine receptor cytokine-binding" evidence="10">
    <location>
        <begin position="105"/>
        <end position="202"/>
    </location>
</feature>
<dbReference type="Proteomes" id="UP000623542">
    <property type="component" value="Unassembled WGS sequence"/>
</dbReference>
<evidence type="ECO:0000259" key="10">
    <source>
        <dbReference type="Pfam" id="PF09240"/>
    </source>
</evidence>
<dbReference type="InterPro" id="IPR013783">
    <property type="entry name" value="Ig-like_fold"/>
</dbReference>
<comment type="caution">
    <text evidence="11">The sequence shown here is derived from an EMBL/GenBank/DDBJ whole genome shotgun (WGS) entry which is preliminary data.</text>
</comment>
<dbReference type="Pfam" id="PF09240">
    <property type="entry name" value="IL6Ra-bind"/>
    <property type="match status" value="1"/>
</dbReference>
<organism evidence="11 12">
    <name type="scientific">Elachura formosa</name>
    <name type="common">spotted wren-babbler</name>
    <dbReference type="NCBI Taxonomy" id="1463973"/>
    <lineage>
        <taxon>Eukaryota</taxon>
        <taxon>Metazoa</taxon>
        <taxon>Chordata</taxon>
        <taxon>Craniata</taxon>
        <taxon>Vertebrata</taxon>
        <taxon>Euteleostomi</taxon>
        <taxon>Archelosauria</taxon>
        <taxon>Archosauria</taxon>
        <taxon>Dinosauria</taxon>
        <taxon>Saurischia</taxon>
        <taxon>Theropoda</taxon>
        <taxon>Coelurosauria</taxon>
        <taxon>Aves</taxon>
        <taxon>Neognathae</taxon>
        <taxon>Neoaves</taxon>
        <taxon>Telluraves</taxon>
        <taxon>Australaves</taxon>
        <taxon>Passeriformes</taxon>
        <taxon>Elachuridae</taxon>
        <taxon>Elachura</taxon>
    </lineage>
</organism>
<dbReference type="InterPro" id="IPR003532">
    <property type="entry name" value="Short_hematopoietin_rcpt_2_CS"/>
</dbReference>
<keyword evidence="2 8" id="KW-0812">Transmembrane</keyword>
<feature type="non-terminal residue" evidence="11">
    <location>
        <position position="388"/>
    </location>
</feature>
<keyword evidence="4 8" id="KW-1133">Transmembrane helix</keyword>
<feature type="non-terminal residue" evidence="11">
    <location>
        <position position="1"/>
    </location>
</feature>
<evidence type="ECO:0000256" key="2">
    <source>
        <dbReference type="ARBA" id="ARBA00022692"/>
    </source>
</evidence>
<feature type="chain" id="PRO_5032685252" evidence="9">
    <location>
        <begin position="18"/>
        <end position="388"/>
    </location>
</feature>
<evidence type="ECO:0000313" key="12">
    <source>
        <dbReference type="Proteomes" id="UP000623542"/>
    </source>
</evidence>
<protein>
    <submittedName>
        <fullName evidence="11">IL5RA protein</fullName>
    </submittedName>
</protein>
<dbReference type="SUPFAM" id="SSF49265">
    <property type="entry name" value="Fibronectin type III"/>
    <property type="match status" value="2"/>
</dbReference>
<evidence type="ECO:0000313" key="11">
    <source>
        <dbReference type="EMBL" id="NXD19204.1"/>
    </source>
</evidence>
<reference evidence="11" key="1">
    <citation type="submission" date="2019-09" db="EMBL/GenBank/DDBJ databases">
        <title>Bird 10,000 Genomes (B10K) Project - Family phase.</title>
        <authorList>
            <person name="Zhang G."/>
        </authorList>
    </citation>
    <scope>NUCLEOTIDE SEQUENCE</scope>
    <source>
        <strain evidence="11">B10K-IZCAS-20218</strain>
        <tissue evidence="11">Blood</tissue>
    </source>
</reference>
<dbReference type="AlphaFoldDB" id="A0A851TRB9"/>
<evidence type="ECO:0000256" key="3">
    <source>
        <dbReference type="ARBA" id="ARBA00022729"/>
    </source>
</evidence>
<feature type="transmembrane region" description="Helical" evidence="8">
    <location>
        <begin position="307"/>
        <end position="329"/>
    </location>
</feature>
<evidence type="ECO:0000256" key="8">
    <source>
        <dbReference type="SAM" id="Phobius"/>
    </source>
</evidence>
<evidence type="ECO:0000256" key="7">
    <source>
        <dbReference type="ARBA" id="ARBA00023180"/>
    </source>
</evidence>
<feature type="signal peptide" evidence="9">
    <location>
        <begin position="1"/>
        <end position="17"/>
    </location>
</feature>
<keyword evidence="3 9" id="KW-0732">Signal</keyword>
<evidence type="ECO:0000256" key="5">
    <source>
        <dbReference type="ARBA" id="ARBA00023136"/>
    </source>
</evidence>